<accession>A0A2J6X439</accession>
<evidence type="ECO:0000256" key="2">
    <source>
        <dbReference type="ARBA" id="ARBA00022884"/>
    </source>
</evidence>
<keyword evidence="3" id="KW-0051">Antiviral defense</keyword>
<evidence type="ECO:0000313" key="6">
    <source>
        <dbReference type="EMBL" id="PMP81106.1"/>
    </source>
</evidence>
<dbReference type="AlphaFoldDB" id="A0A2J6X439"/>
<dbReference type="Gene3D" id="3.30.70.1890">
    <property type="match status" value="1"/>
</dbReference>
<dbReference type="GO" id="GO:0003723">
    <property type="term" value="F:RNA binding"/>
    <property type="evidence" value="ECO:0007669"/>
    <property type="project" value="UniProtKB-KW"/>
</dbReference>
<comment type="similarity">
    <text evidence="1 4">Belongs to the CRISPR-associated protein Cas6/Cse3/CasE family.</text>
</comment>
<dbReference type="PIRSF" id="PIRSF005054">
    <property type="entry name" value="PF1131"/>
    <property type="match status" value="1"/>
</dbReference>
<dbReference type="Gene3D" id="3.30.70.1900">
    <property type="match status" value="1"/>
</dbReference>
<reference evidence="6 7" key="1">
    <citation type="submission" date="2018-01" db="EMBL/GenBank/DDBJ databases">
        <title>Metagenomic assembled genomes from two thermal pools in the Uzon Caldera, Kamchatka, Russia.</title>
        <authorList>
            <person name="Wilkins L."/>
            <person name="Ettinger C."/>
        </authorList>
    </citation>
    <scope>NUCLEOTIDE SEQUENCE [LARGE SCALE GENOMIC DNA]</scope>
    <source>
        <strain evidence="6">ARK-10</strain>
    </source>
</reference>
<dbReference type="NCBIfam" id="TIGR01877">
    <property type="entry name" value="cas_cas6"/>
    <property type="match status" value="1"/>
</dbReference>
<organism evidence="6 7">
    <name type="scientific">Caldisericum exile</name>
    <dbReference type="NCBI Taxonomy" id="693075"/>
    <lineage>
        <taxon>Bacteria</taxon>
        <taxon>Pseudomonadati</taxon>
        <taxon>Caldisericota/Cryosericota group</taxon>
        <taxon>Caldisericota</taxon>
        <taxon>Caldisericia</taxon>
        <taxon>Caldisericales</taxon>
        <taxon>Caldisericaceae</taxon>
        <taxon>Caldisericum</taxon>
    </lineage>
</organism>
<comment type="caution">
    <text evidence="6">The sequence shown here is derived from an EMBL/GenBank/DDBJ whole genome shotgun (WGS) entry which is preliminary data.</text>
</comment>
<gene>
    <name evidence="6" type="primary">cas6</name>
    <name evidence="6" type="ORF">C0175_06030</name>
</gene>
<feature type="domain" description="CRISPR associated protein Cas6 C-terminal" evidence="5">
    <location>
        <begin position="118"/>
        <end position="243"/>
    </location>
</feature>
<evidence type="ECO:0000256" key="1">
    <source>
        <dbReference type="ARBA" id="ARBA00005937"/>
    </source>
</evidence>
<dbReference type="Proteomes" id="UP000236910">
    <property type="component" value="Unassembled WGS sequence"/>
</dbReference>
<dbReference type="Pfam" id="PF01881">
    <property type="entry name" value="Cas_Cas6_C"/>
    <property type="match status" value="1"/>
</dbReference>
<evidence type="ECO:0000256" key="4">
    <source>
        <dbReference type="PIRNR" id="PIRNR005054"/>
    </source>
</evidence>
<dbReference type="PANTHER" id="PTHR36984">
    <property type="entry name" value="CRISPR-ASSOCIATED ENDORIBONUCLEASE CAS6 1"/>
    <property type="match status" value="1"/>
</dbReference>
<dbReference type="GO" id="GO:0016788">
    <property type="term" value="F:hydrolase activity, acting on ester bonds"/>
    <property type="evidence" value="ECO:0007669"/>
    <property type="project" value="InterPro"/>
</dbReference>
<keyword evidence="2" id="KW-0694">RNA-binding</keyword>
<comment type="function">
    <text evidence="4">CRISPR (clustered regularly interspaced short palindromic repeat), is an adaptive immune system that provides protection against mobile genetic elements (viruses, transposable elements and conjugative plasmids). CRISPR clusters contain sequences complementary to antecedent mobile elements and target invading nucleic acids. CRISPR clusters are transcribed and processed into CRISPR RNA (crRNA).</text>
</comment>
<dbReference type="InterPro" id="IPR049435">
    <property type="entry name" value="Cas_Cas6_C"/>
</dbReference>
<dbReference type="PANTHER" id="PTHR36984:SF1">
    <property type="entry name" value="CRISPR-ASSOCIATED ENDORIBONUCLEASE CAS6 1"/>
    <property type="match status" value="1"/>
</dbReference>
<dbReference type="InterPro" id="IPR010156">
    <property type="entry name" value="CRISPR-assoc_prot_Cas6"/>
</dbReference>
<dbReference type="EMBL" id="PNIX01000347">
    <property type="protein sequence ID" value="PMP81106.1"/>
    <property type="molecule type" value="Genomic_DNA"/>
</dbReference>
<evidence type="ECO:0000256" key="3">
    <source>
        <dbReference type="ARBA" id="ARBA00023118"/>
    </source>
</evidence>
<dbReference type="CDD" id="cd21140">
    <property type="entry name" value="Cas6_I-like"/>
    <property type="match status" value="1"/>
</dbReference>
<evidence type="ECO:0000259" key="5">
    <source>
        <dbReference type="Pfam" id="PF01881"/>
    </source>
</evidence>
<dbReference type="GO" id="GO:0051607">
    <property type="term" value="P:defense response to virus"/>
    <property type="evidence" value="ECO:0007669"/>
    <property type="project" value="UniProtKB-KW"/>
</dbReference>
<name>A0A2J6X439_9BACT</name>
<evidence type="ECO:0000313" key="7">
    <source>
        <dbReference type="Proteomes" id="UP000236910"/>
    </source>
</evidence>
<dbReference type="InterPro" id="IPR045747">
    <property type="entry name" value="CRISPR-assoc_prot_Cas6_N_sf"/>
</dbReference>
<sequence length="248" mass="29159">MISRISVEFEALNGDKILLPKNFAYLLQSFVYELGREGDLHGKVYNSDSKSYHLFVYSPLIGNHKFYDEKHEFKSPVRLYFSSPIEDFCMAVAEKVLKRSEYKIGNQLIKIKSIMPVKEPEFKEEMYFKALSPVTVHKTLENEGKKKTVYLNPDEEEFSLYLIENIKRKYSALYEKNREVSIEPFKIEKNDFKVLLYEKDKERPFVIKGWTGIYKIKGDIEMIKFAYRSGIGSRNSQGFGFIETEEQK</sequence>
<proteinExistence type="inferred from homology"/>
<protein>
    <recommendedName>
        <fullName evidence="4">CRISPR-associated endoribonuclease</fullName>
    </recommendedName>
</protein>